<keyword evidence="3" id="KW-1185">Reference proteome</keyword>
<dbReference type="AlphaFoldDB" id="A0A1E7EWX5"/>
<protein>
    <submittedName>
        <fullName evidence="2">Uncharacterized protein</fullName>
    </submittedName>
</protein>
<accession>A0A1E7EWX5</accession>
<feature type="region of interest" description="Disordered" evidence="1">
    <location>
        <begin position="1"/>
        <end position="35"/>
    </location>
</feature>
<reference evidence="2 3" key="1">
    <citation type="submission" date="2016-09" db="EMBL/GenBank/DDBJ databases">
        <title>Extensive genetic diversity and differential bi-allelic expression allows diatom success in the polar Southern Ocean.</title>
        <authorList>
            <consortium name="DOE Joint Genome Institute"/>
            <person name="Mock T."/>
            <person name="Otillar R.P."/>
            <person name="Strauss J."/>
            <person name="Dupont C."/>
            <person name="Frickenhaus S."/>
            <person name="Maumus F."/>
            <person name="Mcmullan M."/>
            <person name="Sanges R."/>
            <person name="Schmutz J."/>
            <person name="Toseland A."/>
            <person name="Valas R."/>
            <person name="Veluchamy A."/>
            <person name="Ward B.J."/>
            <person name="Allen A."/>
            <person name="Barry K."/>
            <person name="Falciatore A."/>
            <person name="Ferrante M."/>
            <person name="Fortunato A.E."/>
            <person name="Gloeckner G."/>
            <person name="Gruber A."/>
            <person name="Hipkin R."/>
            <person name="Janech M."/>
            <person name="Kroth P."/>
            <person name="Leese F."/>
            <person name="Lindquist E."/>
            <person name="Lyon B.R."/>
            <person name="Martin J."/>
            <person name="Mayer C."/>
            <person name="Parker M."/>
            <person name="Quesneville H."/>
            <person name="Raymond J."/>
            <person name="Uhlig C."/>
            <person name="Valentin K.U."/>
            <person name="Worden A.Z."/>
            <person name="Armbrust E.V."/>
            <person name="Bowler C."/>
            <person name="Green B."/>
            <person name="Moulton V."/>
            <person name="Van Oosterhout C."/>
            <person name="Grigoriev I."/>
        </authorList>
    </citation>
    <scope>NUCLEOTIDE SEQUENCE [LARGE SCALE GENOMIC DNA]</scope>
    <source>
        <strain evidence="2 3">CCMP1102</strain>
    </source>
</reference>
<dbReference type="EMBL" id="KV784372">
    <property type="protein sequence ID" value="OEU10314.1"/>
    <property type="molecule type" value="Genomic_DNA"/>
</dbReference>
<dbReference type="KEGG" id="fcy:FRACYDRAFT_247271"/>
<dbReference type="Proteomes" id="UP000095751">
    <property type="component" value="Unassembled WGS sequence"/>
</dbReference>
<feature type="compositionally biased region" description="Acidic residues" evidence="1">
    <location>
        <begin position="14"/>
        <end position="33"/>
    </location>
</feature>
<evidence type="ECO:0000313" key="2">
    <source>
        <dbReference type="EMBL" id="OEU10314.1"/>
    </source>
</evidence>
<sequence length="305" mass="34643">MDDSDSDNDHQLQSEDEDENEDEVEDEDDQPLTEEERIAAAAEDAETSRVVLLKVISILERKVTYPALEDFFFKLEEDVHEMLCSNDADADADDGDYRGLDNNRDTEAEVEAIAVSFIPVVARLAIEFGCLEEEDRGGLLCYGNRSSDDENVLRTLMHSDRNIITNDRKHHQLVDDKYLLVMKQLRQVGLLKKDDIQRYGLLEGLCFQDVMAEKRFRFLVEWDPTASTHSNTDRSIPLIFATMHSIEGFRLVFEYGIHKILSSPSSSSTPVVATAATSTSTTTTTNNNNNNNTYRLKLRKRKRGP</sequence>
<evidence type="ECO:0000313" key="3">
    <source>
        <dbReference type="Proteomes" id="UP000095751"/>
    </source>
</evidence>
<evidence type="ECO:0000256" key="1">
    <source>
        <dbReference type="SAM" id="MobiDB-lite"/>
    </source>
</evidence>
<proteinExistence type="predicted"/>
<gene>
    <name evidence="2" type="ORF">FRACYDRAFT_247271</name>
</gene>
<dbReference type="InParanoid" id="A0A1E7EWX5"/>
<name>A0A1E7EWX5_9STRA</name>
<feature type="region of interest" description="Disordered" evidence="1">
    <location>
        <begin position="263"/>
        <end position="292"/>
    </location>
</feature>
<organism evidence="2 3">
    <name type="scientific">Fragilariopsis cylindrus CCMP1102</name>
    <dbReference type="NCBI Taxonomy" id="635003"/>
    <lineage>
        <taxon>Eukaryota</taxon>
        <taxon>Sar</taxon>
        <taxon>Stramenopiles</taxon>
        <taxon>Ochrophyta</taxon>
        <taxon>Bacillariophyta</taxon>
        <taxon>Bacillariophyceae</taxon>
        <taxon>Bacillariophycidae</taxon>
        <taxon>Bacillariales</taxon>
        <taxon>Bacillariaceae</taxon>
        <taxon>Fragilariopsis</taxon>
    </lineage>
</organism>